<dbReference type="Proteomes" id="UP000290189">
    <property type="component" value="Unassembled WGS sequence"/>
</dbReference>
<evidence type="ECO:0000313" key="3">
    <source>
        <dbReference type="Proteomes" id="UP000290189"/>
    </source>
</evidence>
<reference evidence="2 3" key="1">
    <citation type="submission" date="2018-03" db="EMBL/GenBank/DDBJ databases">
        <authorList>
            <person name="Fogelqvist J."/>
        </authorList>
    </citation>
    <scope>NUCLEOTIDE SEQUENCE [LARGE SCALE GENOMIC DNA]</scope>
</reference>
<feature type="signal peptide" evidence="1">
    <location>
        <begin position="1"/>
        <end position="20"/>
    </location>
</feature>
<geneLocation type="mitochondrion" evidence="2"/>
<proteinExistence type="predicted"/>
<accession>A0A3P3Y6Q5</accession>
<feature type="chain" id="PRO_5018039075" evidence="1">
    <location>
        <begin position="21"/>
        <end position="117"/>
    </location>
</feature>
<evidence type="ECO:0000313" key="2">
    <source>
        <dbReference type="EMBL" id="SPQ95846.1"/>
    </source>
</evidence>
<dbReference type="AlphaFoldDB" id="A0A3P3Y6Q5"/>
<sequence length="117" mass="12756">MTSVAARAVVALLSLSTCVAFGGRRGAHRNRKVMPAGSNPDVRHAVAHLEQARIVLCEVAMQLAIPDERQALTSFPARELHDVAQASTRMPSFFSDFTVGMSDLCWIIGQFYKALDP</sequence>
<protein>
    <submittedName>
        <fullName evidence="2">Uncharacterized protein</fullName>
    </submittedName>
</protein>
<keyword evidence="2" id="KW-0496">Mitochondrion</keyword>
<gene>
    <name evidence="2" type="ORF">PLBR_LOCUS3061</name>
</gene>
<dbReference type="EMBL" id="OVEO01000004">
    <property type="protein sequence ID" value="SPQ95846.1"/>
    <property type="molecule type" value="Genomic_DNA"/>
</dbReference>
<evidence type="ECO:0000256" key="1">
    <source>
        <dbReference type="SAM" id="SignalP"/>
    </source>
</evidence>
<keyword evidence="1" id="KW-0732">Signal</keyword>
<name>A0A3P3Y6Q5_PLABS</name>
<organism evidence="2 3">
    <name type="scientific">Plasmodiophora brassicae</name>
    <name type="common">Clubroot disease agent</name>
    <dbReference type="NCBI Taxonomy" id="37360"/>
    <lineage>
        <taxon>Eukaryota</taxon>
        <taxon>Sar</taxon>
        <taxon>Rhizaria</taxon>
        <taxon>Endomyxa</taxon>
        <taxon>Phytomyxea</taxon>
        <taxon>Plasmodiophorida</taxon>
        <taxon>Plasmodiophoridae</taxon>
        <taxon>Plasmodiophora</taxon>
    </lineage>
</organism>